<feature type="region of interest" description="Disordered" evidence="1">
    <location>
        <begin position="1"/>
        <end position="76"/>
    </location>
</feature>
<evidence type="ECO:0000259" key="2">
    <source>
        <dbReference type="Pfam" id="PF12274"/>
    </source>
</evidence>
<dbReference type="Proteomes" id="UP000008810">
    <property type="component" value="Chromosome 2"/>
</dbReference>
<proteinExistence type="predicted"/>
<dbReference type="InterPro" id="IPR022059">
    <property type="entry name" value="DUF3615"/>
</dbReference>
<reference evidence="4" key="3">
    <citation type="submission" date="2018-08" db="UniProtKB">
        <authorList>
            <consortium name="EnsemblPlants"/>
        </authorList>
    </citation>
    <scope>IDENTIFICATION</scope>
    <source>
        <strain evidence="4">cv. Bd21</strain>
    </source>
</reference>
<dbReference type="EMBL" id="CM000881">
    <property type="protein sequence ID" value="KQK03028.2"/>
    <property type="molecule type" value="Genomic_DNA"/>
</dbReference>
<gene>
    <name evidence="3" type="ORF">BRADI_2g05107v3</name>
</gene>
<feature type="compositionally biased region" description="Basic and acidic residues" evidence="1">
    <location>
        <begin position="39"/>
        <end position="52"/>
    </location>
</feature>
<reference evidence="3" key="2">
    <citation type="submission" date="2017-06" db="EMBL/GenBank/DDBJ databases">
        <title>WGS assembly of Brachypodium distachyon.</title>
        <authorList>
            <consortium name="The International Brachypodium Initiative"/>
            <person name="Lucas S."/>
            <person name="Harmon-Smith M."/>
            <person name="Lail K."/>
            <person name="Tice H."/>
            <person name="Grimwood J."/>
            <person name="Bruce D."/>
            <person name="Barry K."/>
            <person name="Shu S."/>
            <person name="Lindquist E."/>
            <person name="Wang M."/>
            <person name="Pitluck S."/>
            <person name="Vogel J.P."/>
            <person name="Garvin D.F."/>
            <person name="Mockler T.C."/>
            <person name="Schmutz J."/>
            <person name="Rokhsar D."/>
            <person name="Bevan M.W."/>
        </authorList>
    </citation>
    <scope>NUCLEOTIDE SEQUENCE</scope>
    <source>
        <strain evidence="3">Bd21</strain>
    </source>
</reference>
<dbReference type="PANTHER" id="PTHR34710">
    <property type="entry name" value="OS03G0834100 PROTEIN"/>
    <property type="match status" value="1"/>
</dbReference>
<dbReference type="InParanoid" id="A0A0Q3IRN3"/>
<sequence length="261" mass="29044">MADKEETRPLVGVGPAPPGPLAKTAEISEIPPVRPMIEAGKEAEAEAEESCRLRGFGRKPRPLAGDGPAPPRTREARAQIEGVSHEIVLQCLEWYNSNHPGDEYEPAPGRVTRYTIINNLRWWTHGNFVARRKRSGSGCFSFLPAQRTLFFFELTAGLDCIDQVVTCAPLDEPVTEAYKFLGFRLGCGTRRDGGSDCVCKTCHRQFLLPDPFMTRTCACGGKVERLCHMCYPKCIVLHPLGGEFEFGHHKDNVWKAHLDHA</sequence>
<feature type="domain" description="DUF3615" evidence="2">
    <location>
        <begin position="90"/>
        <end position="194"/>
    </location>
</feature>
<accession>A0A0Q3IRN3</accession>
<dbReference type="FunCoup" id="A0A0Q3IRN3">
    <property type="interactions" value="492"/>
</dbReference>
<protein>
    <recommendedName>
        <fullName evidence="2">DUF3615 domain-containing protein</fullName>
    </recommendedName>
</protein>
<dbReference type="Pfam" id="PF12274">
    <property type="entry name" value="DUF3615"/>
    <property type="match status" value="1"/>
</dbReference>
<dbReference type="EnsemblPlants" id="KQK03028">
    <property type="protein sequence ID" value="KQK03028"/>
    <property type="gene ID" value="BRADI_2g05107v3"/>
</dbReference>
<evidence type="ECO:0000313" key="5">
    <source>
        <dbReference type="Proteomes" id="UP000008810"/>
    </source>
</evidence>
<dbReference type="PANTHER" id="PTHR34710:SF18">
    <property type="entry name" value="OS05G0522700 PROTEIN"/>
    <property type="match status" value="1"/>
</dbReference>
<evidence type="ECO:0000313" key="3">
    <source>
        <dbReference type="EMBL" id="KQK03028.2"/>
    </source>
</evidence>
<evidence type="ECO:0000256" key="1">
    <source>
        <dbReference type="SAM" id="MobiDB-lite"/>
    </source>
</evidence>
<dbReference type="OrthoDB" id="663959at2759"/>
<dbReference type="Gramene" id="KQK03028">
    <property type="protein sequence ID" value="KQK03028"/>
    <property type="gene ID" value="BRADI_2g05107v3"/>
</dbReference>
<dbReference type="ExpressionAtlas" id="A0A0Q3IRN3">
    <property type="expression patterns" value="baseline"/>
</dbReference>
<name>A0A0Q3IRN3_BRADI</name>
<evidence type="ECO:0000313" key="4">
    <source>
        <dbReference type="EnsemblPlants" id="KQK03028"/>
    </source>
</evidence>
<reference evidence="3 4" key="1">
    <citation type="journal article" date="2010" name="Nature">
        <title>Genome sequencing and analysis of the model grass Brachypodium distachyon.</title>
        <authorList>
            <consortium name="International Brachypodium Initiative"/>
        </authorList>
    </citation>
    <scope>NUCLEOTIDE SEQUENCE [LARGE SCALE GENOMIC DNA]</scope>
    <source>
        <strain evidence="3 4">Bd21</strain>
    </source>
</reference>
<dbReference type="AlphaFoldDB" id="A0A0Q3IRN3"/>
<keyword evidence="5" id="KW-1185">Reference proteome</keyword>
<organism evidence="3">
    <name type="scientific">Brachypodium distachyon</name>
    <name type="common">Purple false brome</name>
    <name type="synonym">Trachynia distachya</name>
    <dbReference type="NCBI Taxonomy" id="15368"/>
    <lineage>
        <taxon>Eukaryota</taxon>
        <taxon>Viridiplantae</taxon>
        <taxon>Streptophyta</taxon>
        <taxon>Embryophyta</taxon>
        <taxon>Tracheophyta</taxon>
        <taxon>Spermatophyta</taxon>
        <taxon>Magnoliopsida</taxon>
        <taxon>Liliopsida</taxon>
        <taxon>Poales</taxon>
        <taxon>Poaceae</taxon>
        <taxon>BOP clade</taxon>
        <taxon>Pooideae</taxon>
        <taxon>Stipodae</taxon>
        <taxon>Brachypodieae</taxon>
        <taxon>Brachypodium</taxon>
    </lineage>
</organism>